<evidence type="ECO:0000256" key="2">
    <source>
        <dbReference type="ARBA" id="ARBA00022617"/>
    </source>
</evidence>
<dbReference type="PANTHER" id="PTHR46696:SF1">
    <property type="entry name" value="CYTOCHROME P450 YJIB-RELATED"/>
    <property type="match status" value="1"/>
</dbReference>
<dbReference type="GO" id="GO:0016705">
    <property type="term" value="F:oxidoreductase activity, acting on paired donors, with incorporation or reduction of molecular oxygen"/>
    <property type="evidence" value="ECO:0007669"/>
    <property type="project" value="InterPro"/>
</dbReference>
<dbReference type="eggNOG" id="COG2124">
    <property type="taxonomic scope" value="Bacteria"/>
</dbReference>
<proteinExistence type="inferred from homology"/>
<evidence type="ECO:0000256" key="3">
    <source>
        <dbReference type="ARBA" id="ARBA00022723"/>
    </source>
</evidence>
<dbReference type="STRING" id="1280954.HPO_00325"/>
<accession>A0A062VNT5</accession>
<evidence type="ECO:0000256" key="8">
    <source>
        <dbReference type="RuleBase" id="RU000461"/>
    </source>
</evidence>
<comment type="function">
    <text evidence="7">Cytochromes P450 are a group of heme-thiolate monooxygenases. They oxidize a variety of structurally unrelated compounds, including steroids, fatty acids, and xenobiotics.</text>
</comment>
<name>A0A062VNT5_9PROT</name>
<dbReference type="InterPro" id="IPR036396">
    <property type="entry name" value="Cyt_P450_sf"/>
</dbReference>
<dbReference type="PRINTS" id="PR00359">
    <property type="entry name" value="BP450"/>
</dbReference>
<evidence type="ECO:0000256" key="1">
    <source>
        <dbReference type="ARBA" id="ARBA00010617"/>
    </source>
</evidence>
<feature type="region of interest" description="Disordered" evidence="9">
    <location>
        <begin position="63"/>
        <end position="94"/>
    </location>
</feature>
<evidence type="ECO:0000256" key="5">
    <source>
        <dbReference type="ARBA" id="ARBA00023004"/>
    </source>
</evidence>
<evidence type="ECO:0000313" key="10">
    <source>
        <dbReference type="EMBL" id="KDA00428.1"/>
    </source>
</evidence>
<evidence type="ECO:0000256" key="4">
    <source>
        <dbReference type="ARBA" id="ARBA00023002"/>
    </source>
</evidence>
<dbReference type="InterPro" id="IPR002397">
    <property type="entry name" value="Cyt_P450_B"/>
</dbReference>
<dbReference type="PANTHER" id="PTHR46696">
    <property type="entry name" value="P450, PUTATIVE (EUROFUNG)-RELATED"/>
    <property type="match status" value="1"/>
</dbReference>
<dbReference type="AlphaFoldDB" id="A0A062VNT5"/>
<keyword evidence="4 8" id="KW-0560">Oxidoreductase</keyword>
<dbReference type="RefSeq" id="WP_051612110.1">
    <property type="nucleotide sequence ID" value="NZ_ARYM01000001.1"/>
</dbReference>
<sequence>MADGNRPPEGVTQTILELMPDNPAARDNPHPLLKALRESCPVMRDETIKTWLLTRYRDIRETSNDRSFVRHPSKAERGTLAGGGAAREDQEPPQEAPLSMLFLDDPDHSRVRLPIAKAFYARIHRMRPDIEAMIDSVIDAAPLAGRFDLMELIAVPIPILVISRILGVDEDRLVEFRKWSEQVILGLKPTRTPEEDMQLFSGGMALMAYFTELMEARRAAPKDDLVTDLVQMQGSGEADLRDEELRSNLLGLLVGGNLTTTDLIGNGIWLFLTHPDQAALLRAQPQLASQAVEEVLRYEAPVTMSSRIVPDARTVGGCPMSQGQPVWMMLPAANRDPEIFEAPEVFDIAVKRTGHVAFGGGAHICIGAPLARIEARQVYLKLLTRYPNLKLAGQDLSWRPLPFFRGLETLIVEG</sequence>
<reference evidence="10 11" key="1">
    <citation type="journal article" date="2014" name="Antonie Van Leeuwenhoek">
        <title>Hyphomonas beringensis sp. nov. and Hyphomonas chukchiensis sp. nov., isolated from surface seawater of the Bering Sea and Chukchi Sea.</title>
        <authorList>
            <person name="Li C."/>
            <person name="Lai Q."/>
            <person name="Li G."/>
            <person name="Dong C."/>
            <person name="Wang J."/>
            <person name="Liao Y."/>
            <person name="Shao Z."/>
        </authorList>
    </citation>
    <scope>NUCLEOTIDE SEQUENCE [LARGE SCALE GENOMIC DNA]</scope>
    <source>
        <strain evidence="10 11">PS728</strain>
    </source>
</reference>
<evidence type="ECO:0000313" key="11">
    <source>
        <dbReference type="Proteomes" id="UP000027100"/>
    </source>
</evidence>
<evidence type="ECO:0000256" key="7">
    <source>
        <dbReference type="ARBA" id="ARBA00043906"/>
    </source>
</evidence>
<dbReference type="GO" id="GO:0020037">
    <property type="term" value="F:heme binding"/>
    <property type="evidence" value="ECO:0007669"/>
    <property type="project" value="InterPro"/>
</dbReference>
<keyword evidence="5 8" id="KW-0408">Iron</keyword>
<dbReference type="GO" id="GO:0004497">
    <property type="term" value="F:monooxygenase activity"/>
    <property type="evidence" value="ECO:0007669"/>
    <property type="project" value="UniProtKB-KW"/>
</dbReference>
<dbReference type="CDD" id="cd20625">
    <property type="entry name" value="CYP164-like"/>
    <property type="match status" value="1"/>
</dbReference>
<evidence type="ECO:0000256" key="9">
    <source>
        <dbReference type="SAM" id="MobiDB-lite"/>
    </source>
</evidence>
<keyword evidence="11" id="KW-1185">Reference proteome</keyword>
<dbReference type="FunFam" id="1.10.630.10:FF:000018">
    <property type="entry name" value="Cytochrome P450 monooxygenase"/>
    <property type="match status" value="1"/>
</dbReference>
<dbReference type="Pfam" id="PF00067">
    <property type="entry name" value="p450"/>
    <property type="match status" value="1"/>
</dbReference>
<dbReference type="SUPFAM" id="SSF48264">
    <property type="entry name" value="Cytochrome P450"/>
    <property type="match status" value="1"/>
</dbReference>
<dbReference type="GO" id="GO:0005506">
    <property type="term" value="F:iron ion binding"/>
    <property type="evidence" value="ECO:0007669"/>
    <property type="project" value="InterPro"/>
</dbReference>
<comment type="caution">
    <text evidence="10">The sequence shown here is derived from an EMBL/GenBank/DDBJ whole genome shotgun (WGS) entry which is preliminary data.</text>
</comment>
<organism evidence="10 11">
    <name type="scientific">Hyphomonas polymorpha PS728</name>
    <dbReference type="NCBI Taxonomy" id="1280954"/>
    <lineage>
        <taxon>Bacteria</taxon>
        <taxon>Pseudomonadati</taxon>
        <taxon>Pseudomonadota</taxon>
        <taxon>Alphaproteobacteria</taxon>
        <taxon>Hyphomonadales</taxon>
        <taxon>Hyphomonadaceae</taxon>
        <taxon>Hyphomonas</taxon>
    </lineage>
</organism>
<comment type="similarity">
    <text evidence="1 8">Belongs to the cytochrome P450 family.</text>
</comment>
<protein>
    <submittedName>
        <fullName evidence="10">Cytochrome P450 family protein</fullName>
    </submittedName>
</protein>
<keyword evidence="3 8" id="KW-0479">Metal-binding</keyword>
<dbReference type="PROSITE" id="PS00086">
    <property type="entry name" value="CYTOCHROME_P450"/>
    <property type="match status" value="1"/>
</dbReference>
<feature type="compositionally biased region" description="Basic and acidic residues" evidence="9">
    <location>
        <begin position="63"/>
        <end position="77"/>
    </location>
</feature>
<keyword evidence="2 8" id="KW-0349">Heme</keyword>
<keyword evidence="6 8" id="KW-0503">Monooxygenase</keyword>
<gene>
    <name evidence="10" type="ORF">HPO_00325</name>
</gene>
<dbReference type="PATRIC" id="fig|1280954.3.peg.69"/>
<dbReference type="InterPro" id="IPR001128">
    <property type="entry name" value="Cyt_P450"/>
</dbReference>
<dbReference type="InterPro" id="IPR017972">
    <property type="entry name" value="Cyt_P450_CS"/>
</dbReference>
<dbReference type="EMBL" id="ARYM01000001">
    <property type="protein sequence ID" value="KDA00428.1"/>
    <property type="molecule type" value="Genomic_DNA"/>
</dbReference>
<dbReference type="Proteomes" id="UP000027100">
    <property type="component" value="Unassembled WGS sequence"/>
</dbReference>
<dbReference type="Gene3D" id="1.10.630.10">
    <property type="entry name" value="Cytochrome P450"/>
    <property type="match status" value="1"/>
</dbReference>
<evidence type="ECO:0000256" key="6">
    <source>
        <dbReference type="ARBA" id="ARBA00023033"/>
    </source>
</evidence>
<dbReference type="OrthoDB" id="9801155at2"/>